<evidence type="ECO:0000313" key="3">
    <source>
        <dbReference type="EMBL" id="PIL25977.1"/>
    </source>
</evidence>
<keyword evidence="1" id="KW-1133">Transmembrane helix</keyword>
<keyword evidence="4" id="KW-1185">Reference proteome</keyword>
<dbReference type="Proteomes" id="UP000230002">
    <property type="component" value="Unassembled WGS sequence"/>
</dbReference>
<feature type="transmembrane region" description="Helical" evidence="1">
    <location>
        <begin position="200"/>
        <end position="226"/>
    </location>
</feature>
<feature type="transmembrane region" description="Helical" evidence="1">
    <location>
        <begin position="118"/>
        <end position="139"/>
    </location>
</feature>
<proteinExistence type="predicted"/>
<gene>
    <name evidence="3" type="ORF">GSI_11731</name>
</gene>
<dbReference type="OrthoDB" id="3357408at2759"/>
<dbReference type="AlphaFoldDB" id="A0A2G8RWV9"/>
<protein>
    <recommendedName>
        <fullName evidence="5">Transporter</fullName>
    </recommendedName>
</protein>
<feature type="signal peptide" evidence="2">
    <location>
        <begin position="1"/>
        <end position="25"/>
    </location>
</feature>
<reference evidence="3 4" key="1">
    <citation type="journal article" date="2015" name="Sci. Rep.">
        <title>Chromosome-level genome map provides insights into diverse defense mechanisms in the medicinal fungus Ganoderma sinense.</title>
        <authorList>
            <person name="Zhu Y."/>
            <person name="Xu J."/>
            <person name="Sun C."/>
            <person name="Zhou S."/>
            <person name="Xu H."/>
            <person name="Nelson D.R."/>
            <person name="Qian J."/>
            <person name="Song J."/>
            <person name="Luo H."/>
            <person name="Xiang L."/>
            <person name="Li Y."/>
            <person name="Xu Z."/>
            <person name="Ji A."/>
            <person name="Wang L."/>
            <person name="Lu S."/>
            <person name="Hayward A."/>
            <person name="Sun W."/>
            <person name="Li X."/>
            <person name="Schwartz D.C."/>
            <person name="Wang Y."/>
            <person name="Chen S."/>
        </authorList>
    </citation>
    <scope>NUCLEOTIDE SEQUENCE [LARGE SCALE GENOMIC DNA]</scope>
    <source>
        <strain evidence="3 4">ZZ0214-1</strain>
    </source>
</reference>
<name>A0A2G8RWV9_9APHY</name>
<feature type="transmembrane region" description="Helical" evidence="1">
    <location>
        <begin position="246"/>
        <end position="267"/>
    </location>
</feature>
<evidence type="ECO:0000256" key="2">
    <source>
        <dbReference type="SAM" id="SignalP"/>
    </source>
</evidence>
<evidence type="ECO:0000313" key="4">
    <source>
        <dbReference type="Proteomes" id="UP000230002"/>
    </source>
</evidence>
<comment type="caution">
    <text evidence="3">The sequence shown here is derived from an EMBL/GenBank/DDBJ whole genome shotgun (WGS) entry which is preliminary data.</text>
</comment>
<keyword evidence="1" id="KW-0812">Transmembrane</keyword>
<dbReference type="EMBL" id="AYKW01000045">
    <property type="protein sequence ID" value="PIL25977.1"/>
    <property type="molecule type" value="Genomic_DNA"/>
</dbReference>
<keyword evidence="2" id="KW-0732">Signal</keyword>
<keyword evidence="1" id="KW-0472">Membrane</keyword>
<accession>A0A2G8RWV9</accession>
<feature type="chain" id="PRO_5013795676" description="Transporter" evidence="2">
    <location>
        <begin position="26"/>
        <end position="327"/>
    </location>
</feature>
<organism evidence="3 4">
    <name type="scientific">Ganoderma sinense ZZ0214-1</name>
    <dbReference type="NCBI Taxonomy" id="1077348"/>
    <lineage>
        <taxon>Eukaryota</taxon>
        <taxon>Fungi</taxon>
        <taxon>Dikarya</taxon>
        <taxon>Basidiomycota</taxon>
        <taxon>Agaricomycotina</taxon>
        <taxon>Agaricomycetes</taxon>
        <taxon>Polyporales</taxon>
        <taxon>Polyporaceae</taxon>
        <taxon>Ganoderma</taxon>
    </lineage>
</organism>
<evidence type="ECO:0000256" key="1">
    <source>
        <dbReference type="SAM" id="Phobius"/>
    </source>
</evidence>
<evidence type="ECO:0008006" key="5">
    <source>
        <dbReference type="Google" id="ProtNLM"/>
    </source>
</evidence>
<sequence length="327" mass="35159">MSSSSKIPPLDKIFLIGLWIGVVLEVQSQQQSCASCHLAPVVQVCVTIHVSTSLRQGLEAFIYTPPGAGPDYASLYFAQEGATLAATKNGLYTTAVFIQDLLLIWRMYIVWTRNWKIIVIPLGVELFHMGCAYAAVVILTQPDQSIYTAKITTLGSLGWPLELVVNARVTGAIASRLWYMGRVVSRAAGTGSTGISKNNAYTGPILTIIESWAILIALTFVMLVLYKAGNPAALMCTDIATQISALVPYLIIVRVGLGLTHTLPNAYKSYKETNNLRSLGGSSGMRFAPNRLFGIGTKTSQSGPPQVAVTISETITSTANDENIVLS</sequence>